<dbReference type="InterPro" id="IPR027417">
    <property type="entry name" value="P-loop_NTPase"/>
</dbReference>
<reference evidence="10" key="1">
    <citation type="journal article" date="2015" name="Nature">
        <title>Complex archaea that bridge the gap between prokaryotes and eukaryotes.</title>
        <authorList>
            <person name="Spang A."/>
            <person name="Saw J.H."/>
            <person name="Jorgensen S.L."/>
            <person name="Zaremba-Niedzwiedzka K."/>
            <person name="Martijn J."/>
            <person name="Lind A.E."/>
            <person name="van Eijk R."/>
            <person name="Schleper C."/>
            <person name="Guy L."/>
            <person name="Ettema T.J."/>
        </authorList>
    </citation>
    <scope>NUCLEOTIDE SEQUENCE</scope>
</reference>
<organism evidence="10">
    <name type="scientific">marine sediment metagenome</name>
    <dbReference type="NCBI Taxonomy" id="412755"/>
    <lineage>
        <taxon>unclassified sequences</taxon>
        <taxon>metagenomes</taxon>
        <taxon>ecological metagenomes</taxon>
    </lineage>
</organism>
<dbReference type="HAMAP" id="MF_00016">
    <property type="entry name" value="DNA_HJ_migration_RuvB"/>
    <property type="match status" value="1"/>
</dbReference>
<protein>
    <recommendedName>
        <fullName evidence="9">AAA+ ATPase domain-containing protein</fullName>
    </recommendedName>
</protein>
<dbReference type="Gene3D" id="1.10.8.60">
    <property type="match status" value="1"/>
</dbReference>
<dbReference type="SMART" id="SM00382">
    <property type="entry name" value="AAA"/>
    <property type="match status" value="1"/>
</dbReference>
<dbReference type="GO" id="GO:0006281">
    <property type="term" value="P:DNA repair"/>
    <property type="evidence" value="ECO:0007669"/>
    <property type="project" value="UniProtKB-KW"/>
</dbReference>
<comment type="caution">
    <text evidence="10">The sequence shown here is derived from an EMBL/GenBank/DDBJ whole genome shotgun (WGS) entry which is preliminary data.</text>
</comment>
<keyword evidence="5" id="KW-0067">ATP-binding</keyword>
<dbReference type="InterPro" id="IPR041445">
    <property type="entry name" value="AAA_lid_4"/>
</dbReference>
<dbReference type="NCBIfam" id="NF000868">
    <property type="entry name" value="PRK00080.1"/>
    <property type="match status" value="1"/>
</dbReference>
<keyword evidence="6" id="KW-0238">DNA-binding</keyword>
<dbReference type="AlphaFoldDB" id="A0A0F9XXJ1"/>
<keyword evidence="4" id="KW-0378">Hydrolase</keyword>
<dbReference type="SUPFAM" id="SSF46785">
    <property type="entry name" value="Winged helix' DNA-binding domain"/>
    <property type="match status" value="1"/>
</dbReference>
<dbReference type="GO" id="GO:0016787">
    <property type="term" value="F:hydrolase activity"/>
    <property type="evidence" value="ECO:0007669"/>
    <property type="project" value="UniProtKB-KW"/>
</dbReference>
<evidence type="ECO:0000259" key="9">
    <source>
        <dbReference type="SMART" id="SM00382"/>
    </source>
</evidence>
<dbReference type="GO" id="GO:0006310">
    <property type="term" value="P:DNA recombination"/>
    <property type="evidence" value="ECO:0007669"/>
    <property type="project" value="UniProtKB-KW"/>
</dbReference>
<evidence type="ECO:0000256" key="1">
    <source>
        <dbReference type="ARBA" id="ARBA00022490"/>
    </source>
</evidence>
<dbReference type="InterPro" id="IPR008823">
    <property type="entry name" value="RuvB_wg_C"/>
</dbReference>
<dbReference type="InterPro" id="IPR003593">
    <property type="entry name" value="AAA+_ATPase"/>
</dbReference>
<dbReference type="Pfam" id="PF17864">
    <property type="entry name" value="AAA_lid_4"/>
    <property type="match status" value="1"/>
</dbReference>
<dbReference type="InterPro" id="IPR004605">
    <property type="entry name" value="DNA_helicase_Holl-junc_RuvB"/>
</dbReference>
<dbReference type="Pfam" id="PF05496">
    <property type="entry name" value="RuvB_N"/>
    <property type="match status" value="1"/>
</dbReference>
<keyword evidence="1" id="KW-0963">Cytoplasm</keyword>
<feature type="domain" description="AAA+ ATPase" evidence="9">
    <location>
        <begin position="61"/>
        <end position="192"/>
    </location>
</feature>
<evidence type="ECO:0000256" key="5">
    <source>
        <dbReference type="ARBA" id="ARBA00022840"/>
    </source>
</evidence>
<dbReference type="GO" id="GO:0003677">
    <property type="term" value="F:DNA binding"/>
    <property type="evidence" value="ECO:0007669"/>
    <property type="project" value="UniProtKB-KW"/>
</dbReference>
<keyword evidence="8" id="KW-0234">DNA repair</keyword>
<evidence type="ECO:0000256" key="3">
    <source>
        <dbReference type="ARBA" id="ARBA00022763"/>
    </source>
</evidence>
<dbReference type="SUPFAM" id="SSF52540">
    <property type="entry name" value="P-loop containing nucleoside triphosphate hydrolases"/>
    <property type="match status" value="1"/>
</dbReference>
<dbReference type="EMBL" id="LAZR01000060">
    <property type="protein sequence ID" value="KKN97113.1"/>
    <property type="molecule type" value="Genomic_DNA"/>
</dbReference>
<evidence type="ECO:0000256" key="8">
    <source>
        <dbReference type="ARBA" id="ARBA00023204"/>
    </source>
</evidence>
<evidence type="ECO:0000256" key="2">
    <source>
        <dbReference type="ARBA" id="ARBA00022741"/>
    </source>
</evidence>
<dbReference type="PANTHER" id="PTHR42848">
    <property type="match status" value="1"/>
</dbReference>
<evidence type="ECO:0000256" key="6">
    <source>
        <dbReference type="ARBA" id="ARBA00023125"/>
    </source>
</evidence>
<accession>A0A0F9XXJ1</accession>
<dbReference type="GO" id="GO:0009378">
    <property type="term" value="F:four-way junction helicase activity"/>
    <property type="evidence" value="ECO:0007669"/>
    <property type="project" value="InterPro"/>
</dbReference>
<dbReference type="Pfam" id="PF05491">
    <property type="entry name" value="WHD_RuvB"/>
    <property type="match status" value="1"/>
</dbReference>
<evidence type="ECO:0000313" key="10">
    <source>
        <dbReference type="EMBL" id="KKN97113.1"/>
    </source>
</evidence>
<dbReference type="CDD" id="cd00009">
    <property type="entry name" value="AAA"/>
    <property type="match status" value="1"/>
</dbReference>
<dbReference type="Gene3D" id="1.10.10.10">
    <property type="entry name" value="Winged helix-like DNA-binding domain superfamily/Winged helix DNA-binding domain"/>
    <property type="match status" value="1"/>
</dbReference>
<dbReference type="NCBIfam" id="TIGR00635">
    <property type="entry name" value="ruvB"/>
    <property type="match status" value="1"/>
</dbReference>
<keyword evidence="2" id="KW-0547">Nucleotide-binding</keyword>
<name>A0A0F9XXJ1_9ZZZZ</name>
<gene>
    <name evidence="10" type="ORF">LCGC14_0160710</name>
</gene>
<dbReference type="InterPro" id="IPR036388">
    <property type="entry name" value="WH-like_DNA-bd_sf"/>
</dbReference>
<evidence type="ECO:0000256" key="4">
    <source>
        <dbReference type="ARBA" id="ARBA00022801"/>
    </source>
</evidence>
<dbReference type="GO" id="GO:0005524">
    <property type="term" value="F:ATP binding"/>
    <property type="evidence" value="ECO:0007669"/>
    <property type="project" value="UniProtKB-KW"/>
</dbReference>
<dbReference type="Gene3D" id="3.40.50.300">
    <property type="entry name" value="P-loop containing nucleotide triphosphate hydrolases"/>
    <property type="match status" value="1"/>
</dbReference>
<keyword evidence="7" id="KW-0233">DNA recombination</keyword>
<proteinExistence type="inferred from homology"/>
<dbReference type="InterPro" id="IPR008824">
    <property type="entry name" value="RuvB-like_N"/>
</dbReference>
<keyword evidence="3" id="KW-0227">DNA damage</keyword>
<sequence>MSRPNRIFPSSPPILQKKVTEEDRVLDVTLRPRNWEEYIGQAKIKRNLGIIIQAAQKRKENPEHLLFYGGSGLGKTTISYIIAKELGVNIKVTSGPAIEKAGDLAAILTNLSEGDILFVDELHRLNKLCEEILYPALEEFKLNLIVGKGPMARTMELKLPRFTLIGATTRIALLSSPLRSRFGATFQLNFYEIEDIEKILQRSSRILGLETEPESIKIIAQRSRSTPRVANRLLKRVRDFAQVEGQGIITKEIARSALEFLEIDEKGLESGDRKILEVIIKKFDGGPVGLQALAASTSEEEDTVLDIYEPYLMQLGFIERTSRGRMVTKSAYQHLGIKYKGAQTLL</sequence>
<evidence type="ECO:0000256" key="7">
    <source>
        <dbReference type="ARBA" id="ARBA00023172"/>
    </source>
</evidence>
<dbReference type="InterPro" id="IPR036390">
    <property type="entry name" value="WH_DNA-bd_sf"/>
</dbReference>
<dbReference type="PANTHER" id="PTHR42848:SF1">
    <property type="entry name" value="HOLLIDAY JUNCTION BRANCH MIGRATION COMPLEX SUBUNIT RUVB"/>
    <property type="match status" value="1"/>
</dbReference>